<sequence>MRCFTLVPDVKPFECSMCDYACRDSSTLRKHQDRHLGKKKMYPCKYCSRQCKSKKSLKLHTEERHFGVDVNRIPCDICGKMFKSTTHLTNHVNRVHARRYSCKCEICGAAISAKGNLLAHMRTHTDITPYKCAHPSCGKLFKRMDYLKKHSILHRPERHYACDICGHLFSRKTRLNSHLAQHQPKVKSAQCDLCGVRFYNANYVAAHMLRKHSGRRYECDECGFRTPNKPSLVMHIKHGHETENGKVCQICRRGFKNNLHLRQHYWNAHCVQYKKVRRRRRKKEIEETVIKQEMDTIPEIDLLEVHKEEIMSDVEADSQSGAEVEYTKREFRDDERMLEAGDGEDEERPEISTEVVVEKLEEVSGKVEEATEAQLLVEVDTGLEENAKRELETLLSKARREKKLAELEETRRDYNERIRRAIGEQPKTDRITNNDEDKSLNDNDAASEKETDGNDNEIDKAADRKGGKLKINTHQCYVCFKLFPTKLALTEHCQHHFDVCGGVMLKKCPMCDYATNLDLRRHMRLVHGVHVRLKHPRIKQTKENGSKFYYDLGNLGDVEVIPSARNLNRRECAKIDQRSRREREMTVAKKKLVKRGSEWVVETERLSVEEFLLPELAAQGDTGPEVGDDYLARLKRLSRLAKAHGAKMLFPCDGCPKICQTLSALKLHTRRHDPNKKPYKPKIWKHKTKTQNDSGRTGNGAGDDAEGRVGEGKSRPTSCKQAKAALTDKRETVAEAGEDAEGGFGGAAQSAQQSAGDTGGSARSEEAVGGGGASANRHAEPRPIVNRHRCDPALREFYARNVRGGDVEFHQFLKIYNRISREGGPPEDAACSPPIEGPPRRGKPRPVGVRKAAPNPHTRVVRVTRREHLARLEARSRLRRELEARSSGARA</sequence>
<evidence type="ECO:0000256" key="3">
    <source>
        <dbReference type="ARBA" id="ARBA00022771"/>
    </source>
</evidence>
<dbReference type="SMART" id="SM00355">
    <property type="entry name" value="ZnF_C2H2"/>
    <property type="match status" value="12"/>
</dbReference>
<feature type="non-terminal residue" evidence="8">
    <location>
        <position position="891"/>
    </location>
</feature>
<feature type="region of interest" description="Disordered" evidence="6">
    <location>
        <begin position="670"/>
        <end position="784"/>
    </location>
</feature>
<feature type="compositionally biased region" description="Basic residues" evidence="6">
    <location>
        <begin position="670"/>
        <end position="689"/>
    </location>
</feature>
<dbReference type="PANTHER" id="PTHR19818:SF157">
    <property type="entry name" value="C2H2-TYPE DOMAIN-CONTAINING PROTEIN"/>
    <property type="match status" value="1"/>
</dbReference>
<proteinExistence type="predicted"/>
<accession>A0ABN8ISA9</accession>
<feature type="domain" description="C2H2-type" evidence="7">
    <location>
        <begin position="160"/>
        <end position="187"/>
    </location>
</feature>
<dbReference type="SUPFAM" id="SSF57667">
    <property type="entry name" value="beta-beta-alpha zinc fingers"/>
    <property type="match status" value="5"/>
</dbReference>
<dbReference type="PROSITE" id="PS50157">
    <property type="entry name" value="ZINC_FINGER_C2H2_2"/>
    <property type="match status" value="8"/>
</dbReference>
<dbReference type="PANTHER" id="PTHR19818">
    <property type="entry name" value="ZINC FINGER PROTEIN ZIC AND GLI"/>
    <property type="match status" value="1"/>
</dbReference>
<keyword evidence="2" id="KW-0677">Repeat</keyword>
<keyword evidence="4" id="KW-0862">Zinc</keyword>
<dbReference type="InterPro" id="IPR013087">
    <property type="entry name" value="Znf_C2H2_type"/>
</dbReference>
<dbReference type="Pfam" id="PF00096">
    <property type="entry name" value="zf-C2H2"/>
    <property type="match status" value="4"/>
</dbReference>
<dbReference type="Proteomes" id="UP000837857">
    <property type="component" value="Chromosome 30"/>
</dbReference>
<evidence type="ECO:0000313" key="8">
    <source>
        <dbReference type="EMBL" id="CAH2064927.1"/>
    </source>
</evidence>
<keyword evidence="9" id="KW-1185">Reference proteome</keyword>
<protein>
    <recommendedName>
        <fullName evidence="7">C2H2-type domain-containing protein</fullName>
    </recommendedName>
</protein>
<feature type="domain" description="C2H2-type" evidence="7">
    <location>
        <begin position="100"/>
        <end position="129"/>
    </location>
</feature>
<feature type="region of interest" description="Disordered" evidence="6">
    <location>
        <begin position="820"/>
        <end position="866"/>
    </location>
</feature>
<gene>
    <name evidence="8" type="ORF">IPOD504_LOCUS12960</name>
</gene>
<evidence type="ECO:0000259" key="7">
    <source>
        <dbReference type="PROSITE" id="PS50157"/>
    </source>
</evidence>
<feature type="domain" description="C2H2-type" evidence="7">
    <location>
        <begin position="217"/>
        <end position="245"/>
    </location>
</feature>
<organism evidence="8 9">
    <name type="scientific">Iphiclides podalirius</name>
    <name type="common">scarce swallowtail</name>
    <dbReference type="NCBI Taxonomy" id="110791"/>
    <lineage>
        <taxon>Eukaryota</taxon>
        <taxon>Metazoa</taxon>
        <taxon>Ecdysozoa</taxon>
        <taxon>Arthropoda</taxon>
        <taxon>Hexapoda</taxon>
        <taxon>Insecta</taxon>
        <taxon>Pterygota</taxon>
        <taxon>Neoptera</taxon>
        <taxon>Endopterygota</taxon>
        <taxon>Lepidoptera</taxon>
        <taxon>Glossata</taxon>
        <taxon>Ditrysia</taxon>
        <taxon>Papilionoidea</taxon>
        <taxon>Papilionidae</taxon>
        <taxon>Papilioninae</taxon>
        <taxon>Iphiclides</taxon>
    </lineage>
</organism>
<name>A0ABN8ISA9_9NEOP</name>
<feature type="region of interest" description="Disordered" evidence="6">
    <location>
        <begin position="418"/>
        <end position="460"/>
    </location>
</feature>
<evidence type="ECO:0000313" key="9">
    <source>
        <dbReference type="Proteomes" id="UP000837857"/>
    </source>
</evidence>
<dbReference type="EMBL" id="OW152842">
    <property type="protein sequence ID" value="CAH2064927.1"/>
    <property type="molecule type" value="Genomic_DNA"/>
</dbReference>
<keyword evidence="3 5" id="KW-0863">Zinc-finger</keyword>
<feature type="region of interest" description="Disordered" evidence="6">
    <location>
        <begin position="332"/>
        <end position="351"/>
    </location>
</feature>
<feature type="compositionally biased region" description="Basic and acidic residues" evidence="6">
    <location>
        <begin position="705"/>
        <end position="714"/>
    </location>
</feature>
<feature type="domain" description="C2H2-type" evidence="7">
    <location>
        <begin position="650"/>
        <end position="677"/>
    </location>
</feature>
<dbReference type="PROSITE" id="PS00028">
    <property type="entry name" value="ZINC_FINGER_C2H2_1"/>
    <property type="match status" value="9"/>
</dbReference>
<feature type="domain" description="C2H2-type" evidence="7">
    <location>
        <begin position="130"/>
        <end position="159"/>
    </location>
</feature>
<evidence type="ECO:0000256" key="5">
    <source>
        <dbReference type="PROSITE-ProRule" id="PRU00042"/>
    </source>
</evidence>
<feature type="compositionally biased region" description="Low complexity" evidence="6">
    <location>
        <begin position="747"/>
        <end position="762"/>
    </location>
</feature>
<feature type="domain" description="C2H2-type" evidence="7">
    <location>
        <begin position="189"/>
        <end position="217"/>
    </location>
</feature>
<evidence type="ECO:0000256" key="4">
    <source>
        <dbReference type="ARBA" id="ARBA00022833"/>
    </source>
</evidence>
<reference evidence="8" key="1">
    <citation type="submission" date="2022-03" db="EMBL/GenBank/DDBJ databases">
        <authorList>
            <person name="Martin H S."/>
        </authorList>
    </citation>
    <scope>NUCLEOTIDE SEQUENCE</scope>
</reference>
<feature type="domain" description="C2H2-type" evidence="7">
    <location>
        <begin position="13"/>
        <end position="40"/>
    </location>
</feature>
<evidence type="ECO:0000256" key="6">
    <source>
        <dbReference type="SAM" id="MobiDB-lite"/>
    </source>
</evidence>
<evidence type="ECO:0000256" key="1">
    <source>
        <dbReference type="ARBA" id="ARBA00022723"/>
    </source>
</evidence>
<keyword evidence="1" id="KW-0479">Metal-binding</keyword>
<dbReference type="InterPro" id="IPR050329">
    <property type="entry name" value="GLI_C2H2-zinc-finger"/>
</dbReference>
<dbReference type="Gene3D" id="3.30.160.60">
    <property type="entry name" value="Classic Zinc Finger"/>
    <property type="match status" value="6"/>
</dbReference>
<evidence type="ECO:0000256" key="2">
    <source>
        <dbReference type="ARBA" id="ARBA00022737"/>
    </source>
</evidence>
<dbReference type="InterPro" id="IPR036236">
    <property type="entry name" value="Znf_C2H2_sf"/>
</dbReference>
<feature type="domain" description="C2H2-type" evidence="7">
    <location>
        <begin position="73"/>
        <end position="101"/>
    </location>
</feature>